<dbReference type="PANTHER" id="PTHR13302">
    <property type="entry name" value="CONSERVED OLIGOMERIC GOLGI COMPLEX COMPONENT 3"/>
    <property type="match status" value="1"/>
</dbReference>
<reference evidence="2 3" key="1">
    <citation type="journal article" date="2021" name="Plant Biotechnol. J.">
        <title>Multi-omics assisted identification of the key and species-specific regulatory components of drought-tolerant mechanisms in Gossypium stocksii.</title>
        <authorList>
            <person name="Yu D."/>
            <person name="Ke L."/>
            <person name="Zhang D."/>
            <person name="Wu Y."/>
            <person name="Sun Y."/>
            <person name="Mei J."/>
            <person name="Sun J."/>
            <person name="Sun Y."/>
        </authorList>
    </citation>
    <scope>NUCLEOTIDE SEQUENCE [LARGE SCALE GENOMIC DNA]</scope>
    <source>
        <strain evidence="3">cv. E1</strain>
        <tissue evidence="2">Leaf</tissue>
    </source>
</reference>
<dbReference type="GO" id="GO:0006891">
    <property type="term" value="P:intra-Golgi vesicle-mediated transport"/>
    <property type="evidence" value="ECO:0007669"/>
    <property type="project" value="TreeGrafter"/>
</dbReference>
<dbReference type="InterPro" id="IPR005379">
    <property type="entry name" value="FDM1-5/IDN2_XH"/>
</dbReference>
<name>A0A9D3WJ63_9ROSI</name>
<dbReference type="GO" id="GO:0006886">
    <property type="term" value="P:intracellular protein transport"/>
    <property type="evidence" value="ECO:0007669"/>
    <property type="project" value="InterPro"/>
</dbReference>
<comment type="caution">
    <text evidence="2">The sequence shown here is derived from an EMBL/GenBank/DDBJ whole genome shotgun (WGS) entry which is preliminary data.</text>
</comment>
<gene>
    <name evidence="2" type="ORF">J1N35_001022</name>
</gene>
<proteinExistence type="predicted"/>
<dbReference type="InterPro" id="IPR007265">
    <property type="entry name" value="COG_su3"/>
</dbReference>
<dbReference type="GO" id="GO:0005801">
    <property type="term" value="C:cis-Golgi network"/>
    <property type="evidence" value="ECO:0007669"/>
    <property type="project" value="InterPro"/>
</dbReference>
<protein>
    <recommendedName>
        <fullName evidence="1">Factor of DNA methylation 1-5/IDN2 domain-containing protein</fullName>
    </recommendedName>
</protein>
<evidence type="ECO:0000313" key="2">
    <source>
        <dbReference type="EMBL" id="KAH1129644.1"/>
    </source>
</evidence>
<organism evidence="2 3">
    <name type="scientific">Gossypium stocksii</name>
    <dbReference type="NCBI Taxonomy" id="47602"/>
    <lineage>
        <taxon>Eukaryota</taxon>
        <taxon>Viridiplantae</taxon>
        <taxon>Streptophyta</taxon>
        <taxon>Embryophyta</taxon>
        <taxon>Tracheophyta</taxon>
        <taxon>Spermatophyta</taxon>
        <taxon>Magnoliopsida</taxon>
        <taxon>eudicotyledons</taxon>
        <taxon>Gunneridae</taxon>
        <taxon>Pentapetalae</taxon>
        <taxon>rosids</taxon>
        <taxon>malvids</taxon>
        <taxon>Malvales</taxon>
        <taxon>Malvaceae</taxon>
        <taxon>Malvoideae</taxon>
        <taxon>Gossypium</taxon>
    </lineage>
</organism>
<dbReference type="GO" id="GO:0016020">
    <property type="term" value="C:membrane"/>
    <property type="evidence" value="ECO:0007669"/>
    <property type="project" value="InterPro"/>
</dbReference>
<dbReference type="EMBL" id="JAIQCV010000001">
    <property type="protein sequence ID" value="KAH1129644.1"/>
    <property type="molecule type" value="Genomic_DNA"/>
</dbReference>
<dbReference type="OrthoDB" id="296793at2759"/>
<sequence length="157" mass="18182">MAKPLKEQAFATLEAVAELVQKVHSAIQRELLVVIAKMKLYLQNPSTRSILFKPIKTNIMEAHIQIQSLLKAEYSPEEKCTINMVWSRSIKKLCCAGINCGPKFQSTLTTLDEAEIQATTLCTSWQENLKKPDWHPIFRRNEQILSRNRVKRFKIQW</sequence>
<dbReference type="GO" id="GO:0017119">
    <property type="term" value="C:Golgi transport complex"/>
    <property type="evidence" value="ECO:0007669"/>
    <property type="project" value="TreeGrafter"/>
</dbReference>
<evidence type="ECO:0000259" key="1">
    <source>
        <dbReference type="Pfam" id="PF03469"/>
    </source>
</evidence>
<dbReference type="GO" id="GO:0007030">
    <property type="term" value="P:Golgi organization"/>
    <property type="evidence" value="ECO:0007669"/>
    <property type="project" value="TreeGrafter"/>
</dbReference>
<accession>A0A9D3WJ63</accession>
<evidence type="ECO:0000313" key="3">
    <source>
        <dbReference type="Proteomes" id="UP000828251"/>
    </source>
</evidence>
<dbReference type="AlphaFoldDB" id="A0A9D3WJ63"/>
<keyword evidence="3" id="KW-1185">Reference proteome</keyword>
<dbReference type="Proteomes" id="UP000828251">
    <property type="component" value="Unassembled WGS sequence"/>
</dbReference>
<dbReference type="PANTHER" id="PTHR13302:SF8">
    <property type="entry name" value="CONSERVED OLIGOMERIC GOLGI COMPLEX SUBUNIT 3"/>
    <property type="match status" value="1"/>
</dbReference>
<feature type="domain" description="Factor of DNA methylation 1-5/IDN2" evidence="1">
    <location>
        <begin position="111"/>
        <end position="139"/>
    </location>
</feature>
<dbReference type="Pfam" id="PF03469">
    <property type="entry name" value="XH"/>
    <property type="match status" value="1"/>
</dbReference>